<reference evidence="4 5" key="1">
    <citation type="journal article" date="2009" name="PLoS ONE">
        <title>Genome analysis of the anaerobic thermohalophilic bacterium Halothermothrix orenii.</title>
        <authorList>
            <person name="Mavromatis K."/>
            <person name="Ivanova N."/>
            <person name="Anderson I."/>
            <person name="Lykidis A."/>
            <person name="Hooper S.D."/>
            <person name="Sun H."/>
            <person name="Kunin V."/>
            <person name="Lapidus A."/>
            <person name="Hugenholtz P."/>
            <person name="Patel B."/>
            <person name="Kyrpides N.C."/>
        </authorList>
    </citation>
    <scope>NUCLEOTIDE SEQUENCE [LARGE SCALE GENOMIC DNA]</scope>
    <source>
        <strain evidence="5">H 168 / OCM 544 / DSM 9562</strain>
    </source>
</reference>
<evidence type="ECO:0000256" key="1">
    <source>
        <dbReference type="ARBA" id="ARBA00022884"/>
    </source>
</evidence>
<dbReference type="eggNOG" id="COG1534">
    <property type="taxonomic scope" value="Bacteria"/>
</dbReference>
<dbReference type="HOGENOM" id="CLU_095994_1_2_9"/>
<accession>B8CXY9</accession>
<sequence>MLTGKQRSYLRSEANNLNPVIHIGKDGITPSLLNQVDAALDDHELIKCRVLKNSLGEPRSFADEISSQLNCDVVQVIGNVFVLFRRNEEEPIYILP</sequence>
<dbReference type="PANTHER" id="PTHR40065">
    <property type="entry name" value="RNA-BINDING PROTEIN YHBY"/>
    <property type="match status" value="1"/>
</dbReference>
<dbReference type="KEGG" id="hor:Hore_14090"/>
<keyword evidence="1 2" id="KW-0694">RNA-binding</keyword>
<dbReference type="AlphaFoldDB" id="B8CXY9"/>
<dbReference type="GO" id="GO:0003723">
    <property type="term" value="F:RNA binding"/>
    <property type="evidence" value="ECO:0007669"/>
    <property type="project" value="UniProtKB-UniRule"/>
</dbReference>
<dbReference type="Proteomes" id="UP000000719">
    <property type="component" value="Chromosome"/>
</dbReference>
<protein>
    <recommendedName>
        <fullName evidence="3">CRM domain-containing protein</fullName>
    </recommendedName>
</protein>
<dbReference type="EMBL" id="CP001098">
    <property type="protein sequence ID" value="ACL70158.1"/>
    <property type="molecule type" value="Genomic_DNA"/>
</dbReference>
<organism evidence="4 5">
    <name type="scientific">Halothermothrix orenii (strain H 168 / OCM 544 / DSM 9562)</name>
    <dbReference type="NCBI Taxonomy" id="373903"/>
    <lineage>
        <taxon>Bacteria</taxon>
        <taxon>Bacillati</taxon>
        <taxon>Bacillota</taxon>
        <taxon>Clostridia</taxon>
        <taxon>Halanaerobiales</taxon>
        <taxon>Halothermotrichaceae</taxon>
        <taxon>Halothermothrix</taxon>
    </lineage>
</organism>
<dbReference type="NCBIfam" id="TIGR00253">
    <property type="entry name" value="RNA_bind_YhbY"/>
    <property type="match status" value="1"/>
</dbReference>
<name>B8CXY9_HALOH</name>
<dbReference type="InterPro" id="IPR035920">
    <property type="entry name" value="YhbY-like_sf"/>
</dbReference>
<proteinExistence type="predicted"/>
<dbReference type="InterPro" id="IPR017924">
    <property type="entry name" value="RNA-binding_YhbY"/>
</dbReference>
<gene>
    <name evidence="4" type="ordered locus">Hore_14090</name>
</gene>
<dbReference type="PROSITE" id="PS51295">
    <property type="entry name" value="CRM"/>
    <property type="match status" value="1"/>
</dbReference>
<keyword evidence="5" id="KW-1185">Reference proteome</keyword>
<dbReference type="Pfam" id="PF01985">
    <property type="entry name" value="CRS1_YhbY"/>
    <property type="match status" value="1"/>
</dbReference>
<dbReference type="Gene3D" id="3.30.110.60">
    <property type="entry name" value="YhbY-like"/>
    <property type="match status" value="1"/>
</dbReference>
<dbReference type="SUPFAM" id="SSF75471">
    <property type="entry name" value="YhbY-like"/>
    <property type="match status" value="1"/>
</dbReference>
<evidence type="ECO:0000313" key="5">
    <source>
        <dbReference type="Proteomes" id="UP000000719"/>
    </source>
</evidence>
<dbReference type="SMART" id="SM01103">
    <property type="entry name" value="CRS1_YhbY"/>
    <property type="match status" value="1"/>
</dbReference>
<dbReference type="STRING" id="373903.Hore_14090"/>
<dbReference type="RefSeq" id="WP_012636341.1">
    <property type="nucleotide sequence ID" value="NC_011899.1"/>
</dbReference>
<evidence type="ECO:0000259" key="3">
    <source>
        <dbReference type="PROSITE" id="PS51295"/>
    </source>
</evidence>
<dbReference type="OrthoDB" id="9797519at2"/>
<dbReference type="InterPro" id="IPR051925">
    <property type="entry name" value="RNA-binding_domain"/>
</dbReference>
<feature type="domain" description="CRM" evidence="3">
    <location>
        <begin position="1"/>
        <end position="96"/>
    </location>
</feature>
<dbReference type="PANTHER" id="PTHR40065:SF3">
    <property type="entry name" value="RNA-BINDING PROTEIN YHBY"/>
    <property type="match status" value="1"/>
</dbReference>
<evidence type="ECO:0000256" key="2">
    <source>
        <dbReference type="PROSITE-ProRule" id="PRU00626"/>
    </source>
</evidence>
<evidence type="ECO:0000313" key="4">
    <source>
        <dbReference type="EMBL" id="ACL70158.1"/>
    </source>
</evidence>
<dbReference type="InterPro" id="IPR001890">
    <property type="entry name" value="RNA-binding_CRM"/>
</dbReference>